<dbReference type="Pfam" id="PF12838">
    <property type="entry name" value="Fer4_7"/>
    <property type="match status" value="1"/>
</dbReference>
<dbReference type="AlphaFoldDB" id="A0A934HVU2"/>
<dbReference type="PROSITE" id="PS51379">
    <property type="entry name" value="4FE4S_FER_2"/>
    <property type="match status" value="1"/>
</dbReference>
<protein>
    <submittedName>
        <fullName evidence="5">4Fe-4S ferredoxin</fullName>
    </submittedName>
</protein>
<dbReference type="PANTHER" id="PTHR42827:SF1">
    <property type="entry name" value="IRON-SULFUR CLUSTER-BINDING PROTEIN"/>
    <property type="match status" value="1"/>
</dbReference>
<evidence type="ECO:0000256" key="2">
    <source>
        <dbReference type="ARBA" id="ARBA00023004"/>
    </source>
</evidence>
<dbReference type="InterPro" id="IPR017896">
    <property type="entry name" value="4Fe4S_Fe-S-bd"/>
</dbReference>
<keyword evidence="1" id="KW-0479">Metal-binding</keyword>
<evidence type="ECO:0000313" key="5">
    <source>
        <dbReference type="EMBL" id="MBI6875225.1"/>
    </source>
</evidence>
<dbReference type="PANTHER" id="PTHR42827">
    <property type="entry name" value="IRON-SULFUR CLUSTER-BINDING PROTEIN-RELATED"/>
    <property type="match status" value="1"/>
</dbReference>
<evidence type="ECO:0000259" key="4">
    <source>
        <dbReference type="PROSITE" id="PS51379"/>
    </source>
</evidence>
<dbReference type="PROSITE" id="PS00198">
    <property type="entry name" value="4FE4S_FER_1"/>
    <property type="match status" value="1"/>
</dbReference>
<accession>A0A934HVU2</accession>
<dbReference type="SUPFAM" id="SSF54862">
    <property type="entry name" value="4Fe-4S ferredoxins"/>
    <property type="match status" value="1"/>
</dbReference>
<keyword evidence="3" id="KW-0411">Iron-sulfur</keyword>
<dbReference type="Gene3D" id="3.30.70.20">
    <property type="match status" value="1"/>
</dbReference>
<keyword evidence="2" id="KW-0408">Iron</keyword>
<feature type="domain" description="4Fe-4S ferredoxin-type" evidence="4">
    <location>
        <begin position="243"/>
        <end position="273"/>
    </location>
</feature>
<sequence length="354" mass="40268">MKRVDERDAMFSRSNYQKGTDAYEDYYKRNPDKKAIDDSIRTRPRLCDEDTMTYSPLNSPMASCAFDFLGDIRHLCEGDVNPVKVEGNKKIITKRIKGFAKHYGAKLVGITELKDYHFYTHRGRHAEVYGEKVKSDHKYGIVFAVEMDKDMINRGPMIAEVIETSKCYVDAAVIGMVLGYYIRSLGYEARNHMDANYLLMPVLVAKDAGLGEIGRNSLLTNKELGSRLRLGVVTTNLELEVDKPTSFGLEDFCELCKNCSLTCPSHSISTETKKESNGNFNWKTEQETCYIKWTYTGTDCGMCISSCPFSQNMEVIKDIDTFKDKPELIANVLGEFRKKYGNKPFVPGNPDWLR</sequence>
<proteinExistence type="predicted"/>
<dbReference type="RefSeq" id="WP_211144580.1">
    <property type="nucleotide sequence ID" value="NZ_JAEEGB010000039.1"/>
</dbReference>
<evidence type="ECO:0000256" key="1">
    <source>
        <dbReference type="ARBA" id="ARBA00022723"/>
    </source>
</evidence>
<reference evidence="5" key="1">
    <citation type="submission" date="2020-12" db="EMBL/GenBank/DDBJ databases">
        <title>Clostridium thailandense sp. nov., a novel acetogenic bacterium isolated from peat land soil in Thailand.</title>
        <authorList>
            <person name="Chaikitkaew S."/>
            <person name="Birkeland N.K."/>
        </authorList>
    </citation>
    <scope>NUCLEOTIDE SEQUENCE</scope>
    <source>
        <strain evidence="5">DSM 17425</strain>
    </source>
</reference>
<keyword evidence="6" id="KW-1185">Reference proteome</keyword>
<evidence type="ECO:0000313" key="6">
    <source>
        <dbReference type="Proteomes" id="UP000622687"/>
    </source>
</evidence>
<comment type="caution">
    <text evidence="5">The sequence shown here is derived from an EMBL/GenBank/DDBJ whole genome shotgun (WGS) entry which is preliminary data.</text>
</comment>
<dbReference type="InterPro" id="IPR017900">
    <property type="entry name" value="4Fe4S_Fe_S_CS"/>
</dbReference>
<dbReference type="Proteomes" id="UP000622687">
    <property type="component" value="Unassembled WGS sequence"/>
</dbReference>
<dbReference type="EMBL" id="JAEEGB010000039">
    <property type="protein sequence ID" value="MBI6875225.1"/>
    <property type="molecule type" value="Genomic_DNA"/>
</dbReference>
<dbReference type="GO" id="GO:0051536">
    <property type="term" value="F:iron-sulfur cluster binding"/>
    <property type="evidence" value="ECO:0007669"/>
    <property type="project" value="UniProtKB-KW"/>
</dbReference>
<evidence type="ECO:0000256" key="3">
    <source>
        <dbReference type="ARBA" id="ARBA00023014"/>
    </source>
</evidence>
<name>A0A934HVU2_9CLOT</name>
<gene>
    <name evidence="5" type="ORF">I6U51_21355</name>
</gene>
<organism evidence="5 6">
    <name type="scientific">Clostridium aciditolerans</name>
    <dbReference type="NCBI Taxonomy" id="339861"/>
    <lineage>
        <taxon>Bacteria</taxon>
        <taxon>Bacillati</taxon>
        <taxon>Bacillota</taxon>
        <taxon>Clostridia</taxon>
        <taxon>Eubacteriales</taxon>
        <taxon>Clostridiaceae</taxon>
        <taxon>Clostridium</taxon>
    </lineage>
</organism>
<dbReference type="GO" id="GO:0046872">
    <property type="term" value="F:metal ion binding"/>
    <property type="evidence" value="ECO:0007669"/>
    <property type="project" value="UniProtKB-KW"/>
</dbReference>